<dbReference type="SUPFAM" id="SSF55729">
    <property type="entry name" value="Acyl-CoA N-acyltransferases (Nat)"/>
    <property type="match status" value="1"/>
</dbReference>
<dbReference type="PROSITE" id="PS51186">
    <property type="entry name" value="GNAT"/>
    <property type="match status" value="1"/>
</dbReference>
<dbReference type="EMBL" id="CP076607">
    <property type="protein sequence ID" value="QWU13980.1"/>
    <property type="molecule type" value="Genomic_DNA"/>
</dbReference>
<dbReference type="InterPro" id="IPR000182">
    <property type="entry name" value="GNAT_dom"/>
</dbReference>
<protein>
    <submittedName>
        <fullName evidence="2">GNAT family N-acetyltransferase</fullName>
        <ecNumber evidence="2">2.3.1.-</ecNumber>
    </submittedName>
</protein>
<organism evidence="2 3">
    <name type="scientific">Paenibacillus sophorae</name>
    <dbReference type="NCBI Taxonomy" id="1333845"/>
    <lineage>
        <taxon>Bacteria</taxon>
        <taxon>Bacillati</taxon>
        <taxon>Bacillota</taxon>
        <taxon>Bacilli</taxon>
        <taxon>Bacillales</taxon>
        <taxon>Paenibacillaceae</taxon>
        <taxon>Paenibacillus</taxon>
    </lineage>
</organism>
<sequence length="220" mass="25518">MRSPLFTDSLFCLLYYHVRAEFSFGVPPCSGGFKVISCEIIAKKRHAEVNPLELGLELVPAERKQIISRLMQFYLYDFTRYLDLDVNRDGEYPAYPGLEAYWNSGHNKYAYLITCDNHPAGFALVDRLLRSSEGQFYMTEFFVMPKYRRSGVGTWAAHLLFEMFPGDWKVSQIRANSPARSFWHRVIGEYTNGAFREKFNSRQGNPSQYFSTLNVGRINK</sequence>
<evidence type="ECO:0000313" key="2">
    <source>
        <dbReference type="EMBL" id="QWU13980.1"/>
    </source>
</evidence>
<keyword evidence="3" id="KW-1185">Reference proteome</keyword>
<evidence type="ECO:0000313" key="3">
    <source>
        <dbReference type="Proteomes" id="UP000683429"/>
    </source>
</evidence>
<gene>
    <name evidence="2" type="ORF">KP014_18785</name>
</gene>
<dbReference type="EC" id="2.3.1.-" evidence="2"/>
<name>A0ABX8H754_9BACL</name>
<dbReference type="CDD" id="cd04301">
    <property type="entry name" value="NAT_SF"/>
    <property type="match status" value="1"/>
</dbReference>
<feature type="domain" description="N-acetyltransferase" evidence="1">
    <location>
        <begin position="68"/>
        <end position="216"/>
    </location>
</feature>
<keyword evidence="2" id="KW-0012">Acyltransferase</keyword>
<dbReference type="Pfam" id="PF00583">
    <property type="entry name" value="Acetyltransf_1"/>
    <property type="match status" value="1"/>
</dbReference>
<dbReference type="Gene3D" id="3.40.630.30">
    <property type="match status" value="1"/>
</dbReference>
<dbReference type="GO" id="GO:0016746">
    <property type="term" value="F:acyltransferase activity"/>
    <property type="evidence" value="ECO:0007669"/>
    <property type="project" value="UniProtKB-KW"/>
</dbReference>
<keyword evidence="2" id="KW-0808">Transferase</keyword>
<dbReference type="InterPro" id="IPR016181">
    <property type="entry name" value="Acyl_CoA_acyltransferase"/>
</dbReference>
<proteinExistence type="predicted"/>
<accession>A0ABX8H754</accession>
<reference evidence="2 3" key="1">
    <citation type="submission" date="2021-06" db="EMBL/GenBank/DDBJ databases">
        <title>Whole genome sequence of Paenibacillus sophorae DSM23020 for comparative genomics.</title>
        <authorList>
            <person name="Kim M.-J."/>
            <person name="Lee G."/>
            <person name="Shin J.-H."/>
        </authorList>
    </citation>
    <scope>NUCLEOTIDE SEQUENCE [LARGE SCALE GENOMIC DNA]</scope>
    <source>
        <strain evidence="2 3">DSM 23020</strain>
    </source>
</reference>
<evidence type="ECO:0000259" key="1">
    <source>
        <dbReference type="PROSITE" id="PS51186"/>
    </source>
</evidence>
<dbReference type="Proteomes" id="UP000683429">
    <property type="component" value="Chromosome"/>
</dbReference>